<dbReference type="AlphaFoldDB" id="A0A318E9B0"/>
<dbReference type="PANTHER" id="PTHR11820:SF112">
    <property type="entry name" value="FUMARYLACETOACETATE HYDROLASE FAMILY PROTEIN (AFU_ORTHOLOGUE AFUA_1G02370)-RELATED"/>
    <property type="match status" value="1"/>
</dbReference>
<reference evidence="3 4" key="1">
    <citation type="submission" date="2018-04" db="EMBL/GenBank/DDBJ databases">
        <title>Genomic Encyclopedia of Type Strains, Phase IV (KMG-IV): sequencing the most valuable type-strain genomes for metagenomic binning, comparative biology and taxonomic classification.</title>
        <authorList>
            <person name="Goeker M."/>
        </authorList>
    </citation>
    <scope>NUCLEOTIDE SEQUENCE [LARGE SCALE GENOMIC DNA]</scope>
    <source>
        <strain evidence="3 4">DSM 104150</strain>
    </source>
</reference>
<evidence type="ECO:0000313" key="3">
    <source>
        <dbReference type="EMBL" id="PXV63440.1"/>
    </source>
</evidence>
<dbReference type="SUPFAM" id="SSF56529">
    <property type="entry name" value="FAH"/>
    <property type="match status" value="1"/>
</dbReference>
<keyword evidence="4" id="KW-1185">Reference proteome</keyword>
<dbReference type="InterPro" id="IPR036663">
    <property type="entry name" value="Fumarylacetoacetase_C_sf"/>
</dbReference>
<dbReference type="PANTHER" id="PTHR11820">
    <property type="entry name" value="ACYLPYRUVASE"/>
    <property type="match status" value="1"/>
</dbReference>
<dbReference type="EMBL" id="QICN01000017">
    <property type="protein sequence ID" value="PXV63440.1"/>
    <property type="molecule type" value="Genomic_DNA"/>
</dbReference>
<protein>
    <submittedName>
        <fullName evidence="3">2-keto-4-pentenoate hydratase/2-oxohepta-3-ene-1,7-dioic acid hydratase in catechol pathway</fullName>
    </submittedName>
</protein>
<dbReference type="Proteomes" id="UP000248330">
    <property type="component" value="Unassembled WGS sequence"/>
</dbReference>
<organism evidence="3 4">
    <name type="scientific">Sinimarinibacterium flocculans</name>
    <dbReference type="NCBI Taxonomy" id="985250"/>
    <lineage>
        <taxon>Bacteria</taxon>
        <taxon>Pseudomonadati</taxon>
        <taxon>Pseudomonadota</taxon>
        <taxon>Gammaproteobacteria</taxon>
        <taxon>Nevskiales</taxon>
        <taxon>Nevskiaceae</taxon>
        <taxon>Sinimarinibacterium</taxon>
    </lineage>
</organism>
<gene>
    <name evidence="3" type="ORF">C8D93_11717</name>
</gene>
<dbReference type="RefSeq" id="WP_170124143.1">
    <property type="nucleotide sequence ID" value="NZ_CAWNXA010000017.1"/>
</dbReference>
<dbReference type="GO" id="GO:0003824">
    <property type="term" value="F:catalytic activity"/>
    <property type="evidence" value="ECO:0007669"/>
    <property type="project" value="InterPro"/>
</dbReference>
<comment type="caution">
    <text evidence="3">The sequence shown here is derived from an EMBL/GenBank/DDBJ whole genome shotgun (WGS) entry which is preliminary data.</text>
</comment>
<dbReference type="InterPro" id="IPR011234">
    <property type="entry name" value="Fumarylacetoacetase-like_C"/>
</dbReference>
<dbReference type="Gene3D" id="3.90.850.10">
    <property type="entry name" value="Fumarylacetoacetase-like, C-terminal domain"/>
    <property type="match status" value="1"/>
</dbReference>
<evidence type="ECO:0000259" key="2">
    <source>
        <dbReference type="Pfam" id="PF01557"/>
    </source>
</evidence>
<accession>A0A318E9B0</accession>
<sequence length="288" mass="31627">MKLCRFNGNCLGVLVGDGVLDVTPALAVIPLQHWPLAQGDPLILNLDAVLERVSELLPTAPRLPLDGLAMDSPVANPGKIVNAPINYRAHIEETSRDAAIAHGRDMTRSISDWGLFLKASSALIGPSEQIRLRFPDRRNDHEVELAVVIGRRCHQVSREAALDYVAGYAIGLDITIRGPELQSFRKSPDTYAVCGPWLVTRDEIPDPGVLDLRLWVNNALRQSANTRQLIYDVPRLIEYASSFYTLHPGDLIFTGTPEGVGPLLPGDRVDAEIAQIGRFSIQVADRYA</sequence>
<evidence type="ECO:0000256" key="1">
    <source>
        <dbReference type="ARBA" id="ARBA00022723"/>
    </source>
</evidence>
<evidence type="ECO:0000313" key="4">
    <source>
        <dbReference type="Proteomes" id="UP000248330"/>
    </source>
</evidence>
<proteinExistence type="predicted"/>
<feature type="domain" description="Fumarylacetoacetase-like C-terminal" evidence="2">
    <location>
        <begin position="79"/>
        <end position="283"/>
    </location>
</feature>
<dbReference type="GO" id="GO:0046872">
    <property type="term" value="F:metal ion binding"/>
    <property type="evidence" value="ECO:0007669"/>
    <property type="project" value="UniProtKB-KW"/>
</dbReference>
<name>A0A318E9B0_9GAMM</name>
<keyword evidence="1" id="KW-0479">Metal-binding</keyword>
<dbReference type="Pfam" id="PF01557">
    <property type="entry name" value="FAA_hydrolase"/>
    <property type="match status" value="1"/>
</dbReference>